<dbReference type="PANTHER" id="PTHR43877">
    <property type="entry name" value="AMINOALKYLPHOSPHONATE N-ACETYLTRANSFERASE-RELATED-RELATED"/>
    <property type="match status" value="1"/>
</dbReference>
<protein>
    <submittedName>
        <fullName evidence="4">Acetyltransferase (GNAT) family protein</fullName>
    </submittedName>
</protein>
<reference evidence="4 5" key="1">
    <citation type="submission" date="2017-03" db="EMBL/GenBank/DDBJ databases">
        <authorList>
            <person name="Afonso C.L."/>
            <person name="Miller P.J."/>
            <person name="Scott M.A."/>
            <person name="Spackman E."/>
            <person name="Goraichik I."/>
            <person name="Dimitrov K.M."/>
            <person name="Suarez D.L."/>
            <person name="Swayne D.E."/>
        </authorList>
    </citation>
    <scope>NUCLEOTIDE SEQUENCE [LARGE SCALE GENOMIC DNA]</scope>
    <source>
        <strain evidence="4 5">CECT 7639</strain>
    </source>
</reference>
<dbReference type="Pfam" id="PF00583">
    <property type="entry name" value="Acetyltransf_1"/>
    <property type="match status" value="1"/>
</dbReference>
<sequence>MSYEITELTTDLIPQAAEVWHAGWHEAHADIVPSDLTKLRTLDSFASRLVKYAATTRIAVQDGQVFGLCVVLKDEINQMYVSAQARGTGLAADLIQDGERRIQASGHATAWLACAVGNDRAARFYEKRGWVNARTEILRFEAGVGTYPLEIWRFEKSLT</sequence>
<dbReference type="Gene3D" id="3.40.630.30">
    <property type="match status" value="1"/>
</dbReference>
<evidence type="ECO:0000259" key="3">
    <source>
        <dbReference type="PROSITE" id="PS51186"/>
    </source>
</evidence>
<dbReference type="Proteomes" id="UP000193077">
    <property type="component" value="Unassembled WGS sequence"/>
</dbReference>
<dbReference type="RefSeq" id="WP_085793965.1">
    <property type="nucleotide sequence ID" value="NZ_FWFO01000001.1"/>
</dbReference>
<accession>A0A1Y5REU7</accession>
<gene>
    <name evidence="4" type="ORF">TRL7639_00213</name>
</gene>
<dbReference type="PROSITE" id="PS51186">
    <property type="entry name" value="GNAT"/>
    <property type="match status" value="1"/>
</dbReference>
<dbReference type="InterPro" id="IPR050832">
    <property type="entry name" value="Bact_Acetyltransf"/>
</dbReference>
<dbReference type="SUPFAM" id="SSF55729">
    <property type="entry name" value="Acyl-CoA N-acyltransferases (Nat)"/>
    <property type="match status" value="1"/>
</dbReference>
<name>A0A1Y5REU7_9RHOB</name>
<dbReference type="CDD" id="cd04301">
    <property type="entry name" value="NAT_SF"/>
    <property type="match status" value="1"/>
</dbReference>
<dbReference type="AlphaFoldDB" id="A0A1Y5REU7"/>
<dbReference type="InterPro" id="IPR016181">
    <property type="entry name" value="Acyl_CoA_acyltransferase"/>
</dbReference>
<keyword evidence="2" id="KW-0012">Acyltransferase</keyword>
<dbReference type="GO" id="GO:0016747">
    <property type="term" value="F:acyltransferase activity, transferring groups other than amino-acyl groups"/>
    <property type="evidence" value="ECO:0007669"/>
    <property type="project" value="InterPro"/>
</dbReference>
<organism evidence="4 5">
    <name type="scientific">Falsiruegeria litorea R37</name>
    <dbReference type="NCBI Taxonomy" id="1200284"/>
    <lineage>
        <taxon>Bacteria</taxon>
        <taxon>Pseudomonadati</taxon>
        <taxon>Pseudomonadota</taxon>
        <taxon>Alphaproteobacteria</taxon>
        <taxon>Rhodobacterales</taxon>
        <taxon>Roseobacteraceae</taxon>
        <taxon>Falsiruegeria</taxon>
    </lineage>
</organism>
<evidence type="ECO:0000313" key="4">
    <source>
        <dbReference type="EMBL" id="SLN14630.1"/>
    </source>
</evidence>
<evidence type="ECO:0000313" key="5">
    <source>
        <dbReference type="Proteomes" id="UP000193077"/>
    </source>
</evidence>
<keyword evidence="1 4" id="KW-0808">Transferase</keyword>
<feature type="domain" description="N-acetyltransferase" evidence="3">
    <location>
        <begin position="3"/>
        <end position="150"/>
    </location>
</feature>
<dbReference type="EMBL" id="FWFO01000001">
    <property type="protein sequence ID" value="SLN14630.1"/>
    <property type="molecule type" value="Genomic_DNA"/>
</dbReference>
<dbReference type="InterPro" id="IPR000182">
    <property type="entry name" value="GNAT_dom"/>
</dbReference>
<evidence type="ECO:0000256" key="1">
    <source>
        <dbReference type="ARBA" id="ARBA00022679"/>
    </source>
</evidence>
<dbReference type="OrthoDB" id="6172743at2"/>
<proteinExistence type="predicted"/>
<evidence type="ECO:0000256" key="2">
    <source>
        <dbReference type="ARBA" id="ARBA00023315"/>
    </source>
</evidence>
<keyword evidence="5" id="KW-1185">Reference proteome</keyword>